<proteinExistence type="predicted"/>
<name>A0A8S5L7J2_9CAUD</name>
<dbReference type="EMBL" id="BK014650">
    <property type="protein sequence ID" value="DAD65912.1"/>
    <property type="molecule type" value="Genomic_DNA"/>
</dbReference>
<organism evidence="1">
    <name type="scientific">Siphoviridae sp. ctDEW4</name>
    <dbReference type="NCBI Taxonomy" id="2823569"/>
    <lineage>
        <taxon>Viruses</taxon>
        <taxon>Duplodnaviria</taxon>
        <taxon>Heunggongvirae</taxon>
        <taxon>Uroviricota</taxon>
        <taxon>Caudoviricetes</taxon>
    </lineage>
</organism>
<sequence>MIQFSASILKRWLPHDLVLVCLRFIPVLRAEAGERRL</sequence>
<accession>A0A8S5L7J2</accession>
<evidence type="ECO:0000313" key="1">
    <source>
        <dbReference type="EMBL" id="DAD65912.1"/>
    </source>
</evidence>
<protein>
    <submittedName>
        <fullName evidence="1">Uncharacterized protein</fullName>
    </submittedName>
</protein>
<reference evidence="1" key="1">
    <citation type="journal article" date="2021" name="Proc. Natl. Acad. Sci. U.S.A.">
        <title>A Catalog of Tens of Thousands of Viruses from Human Metagenomes Reveals Hidden Associations with Chronic Diseases.</title>
        <authorList>
            <person name="Tisza M.J."/>
            <person name="Buck C.B."/>
        </authorList>
    </citation>
    <scope>NUCLEOTIDE SEQUENCE</scope>
    <source>
        <strain evidence="1">CtDEW4</strain>
    </source>
</reference>